<sequence>MPDRTEAPRSATEAAHLLAKQGQHVHMVSDGQGACLKGTCNLLPVLPTPSEP</sequence>
<keyword evidence="2" id="KW-1185">Reference proteome</keyword>
<dbReference type="RefSeq" id="WP_381347081.1">
    <property type="nucleotide sequence ID" value="NZ_JBHMCY010000031.1"/>
</dbReference>
<comment type="caution">
    <text evidence="1">The sequence shown here is derived from an EMBL/GenBank/DDBJ whole genome shotgun (WGS) entry which is preliminary data.</text>
</comment>
<dbReference type="EMBL" id="JBHMCY010000031">
    <property type="protein sequence ID" value="MFB9464517.1"/>
    <property type="molecule type" value="Genomic_DNA"/>
</dbReference>
<organism evidence="1 2">
    <name type="scientific">Streptomyces cinereospinus</name>
    <dbReference type="NCBI Taxonomy" id="285561"/>
    <lineage>
        <taxon>Bacteria</taxon>
        <taxon>Bacillati</taxon>
        <taxon>Actinomycetota</taxon>
        <taxon>Actinomycetes</taxon>
        <taxon>Kitasatosporales</taxon>
        <taxon>Streptomycetaceae</taxon>
        <taxon>Streptomyces</taxon>
    </lineage>
</organism>
<protein>
    <submittedName>
        <fullName evidence="1">Uncharacterized protein</fullName>
    </submittedName>
</protein>
<gene>
    <name evidence="1" type="ORF">ACFF45_17825</name>
</gene>
<evidence type="ECO:0000313" key="1">
    <source>
        <dbReference type="EMBL" id="MFB9464517.1"/>
    </source>
</evidence>
<name>A0ABV5N2I3_9ACTN</name>
<reference evidence="1 2" key="1">
    <citation type="submission" date="2024-09" db="EMBL/GenBank/DDBJ databases">
        <authorList>
            <person name="Sun Q."/>
            <person name="Mori K."/>
        </authorList>
    </citation>
    <scope>NUCLEOTIDE SEQUENCE [LARGE SCALE GENOMIC DNA]</scope>
    <source>
        <strain evidence="1 2">JCM 6917</strain>
    </source>
</reference>
<evidence type="ECO:0000313" key="2">
    <source>
        <dbReference type="Proteomes" id="UP001589709"/>
    </source>
</evidence>
<dbReference type="Proteomes" id="UP001589709">
    <property type="component" value="Unassembled WGS sequence"/>
</dbReference>
<accession>A0ABV5N2I3</accession>
<proteinExistence type="predicted"/>